<dbReference type="EMBL" id="JH003352">
    <property type="protein sequence ID" value="EGW00157.1"/>
    <property type="molecule type" value="Genomic_DNA"/>
</dbReference>
<dbReference type="Gene3D" id="3.60.10.10">
    <property type="entry name" value="Endonuclease/exonuclease/phosphatase"/>
    <property type="match status" value="1"/>
</dbReference>
<dbReference type="InterPro" id="IPR036691">
    <property type="entry name" value="Endo/exonu/phosph_ase_sf"/>
</dbReference>
<gene>
    <name evidence="1" type="ORF">I79_024072</name>
</gene>
<dbReference type="STRING" id="10029.G3IJN6"/>
<name>G3IJN6_CRIGR</name>
<dbReference type="Proteomes" id="UP000001075">
    <property type="component" value="Unassembled WGS sequence"/>
</dbReference>
<dbReference type="AlphaFoldDB" id="G3IJN6"/>
<proteinExistence type="predicted"/>
<accession>G3IJN6</accession>
<reference evidence="2" key="1">
    <citation type="journal article" date="2011" name="Nat. Biotechnol.">
        <title>The genomic sequence of the Chinese hamster ovary (CHO)-K1 cell line.</title>
        <authorList>
            <person name="Xu X."/>
            <person name="Nagarajan H."/>
            <person name="Lewis N.E."/>
            <person name="Pan S."/>
            <person name="Cai Z."/>
            <person name="Liu X."/>
            <person name="Chen W."/>
            <person name="Xie M."/>
            <person name="Wang W."/>
            <person name="Hammond S."/>
            <person name="Andersen M.R."/>
            <person name="Neff N."/>
            <person name="Passarelli B."/>
            <person name="Koh W."/>
            <person name="Fan H.C."/>
            <person name="Wang J."/>
            <person name="Gui Y."/>
            <person name="Lee K.H."/>
            <person name="Betenbaugh M.J."/>
            <person name="Quake S.R."/>
            <person name="Famili I."/>
            <person name="Palsson B.O."/>
            <person name="Wang J."/>
        </authorList>
    </citation>
    <scope>NUCLEOTIDE SEQUENCE [LARGE SCALE GENOMIC DNA]</scope>
    <source>
        <strain evidence="2">CHO K1 cell line</strain>
    </source>
</reference>
<dbReference type="InParanoid" id="G3IJN6"/>
<evidence type="ECO:0000313" key="2">
    <source>
        <dbReference type="Proteomes" id="UP000001075"/>
    </source>
</evidence>
<sequence length="90" mass="10359">MTQLGLIDIYRTFHPNTKEYTFFSAPHGTFSKIDHIHGNIANLHRYKTIEINPCILSGHHALKYEFNSNTNCRKSTNSQNLITPNCTIPR</sequence>
<protein>
    <submittedName>
        <fullName evidence="1">Retrovirus-related Pol polyprotein LINE-1</fullName>
    </submittedName>
</protein>
<organism evidence="1 2">
    <name type="scientific">Cricetulus griseus</name>
    <name type="common">Chinese hamster</name>
    <name type="synonym">Cricetulus barabensis griseus</name>
    <dbReference type="NCBI Taxonomy" id="10029"/>
    <lineage>
        <taxon>Eukaryota</taxon>
        <taxon>Metazoa</taxon>
        <taxon>Chordata</taxon>
        <taxon>Craniata</taxon>
        <taxon>Vertebrata</taxon>
        <taxon>Euteleostomi</taxon>
        <taxon>Mammalia</taxon>
        <taxon>Eutheria</taxon>
        <taxon>Euarchontoglires</taxon>
        <taxon>Glires</taxon>
        <taxon>Rodentia</taxon>
        <taxon>Myomorpha</taxon>
        <taxon>Muroidea</taxon>
        <taxon>Cricetidae</taxon>
        <taxon>Cricetinae</taxon>
        <taxon>Cricetulus</taxon>
    </lineage>
</organism>
<evidence type="ECO:0000313" key="1">
    <source>
        <dbReference type="EMBL" id="EGW00157.1"/>
    </source>
</evidence>
<dbReference type="SUPFAM" id="SSF56219">
    <property type="entry name" value="DNase I-like"/>
    <property type="match status" value="1"/>
</dbReference>